<dbReference type="CDD" id="cd17992">
    <property type="entry name" value="DEXHc_RecG"/>
    <property type="match status" value="1"/>
</dbReference>
<evidence type="ECO:0000256" key="1">
    <source>
        <dbReference type="ARBA" id="ARBA00022741"/>
    </source>
</evidence>
<dbReference type="InterPro" id="IPR047112">
    <property type="entry name" value="RecG/Mfd"/>
</dbReference>
<keyword evidence="4 12" id="KW-0347">Helicase</keyword>
<dbReference type="AlphaFoldDB" id="A0A852VGF9"/>
<evidence type="ECO:0000256" key="6">
    <source>
        <dbReference type="ARBA" id="ARBA00023125"/>
    </source>
</evidence>
<dbReference type="GO" id="GO:0003677">
    <property type="term" value="F:DNA binding"/>
    <property type="evidence" value="ECO:0007669"/>
    <property type="project" value="UniProtKB-KW"/>
</dbReference>
<comment type="caution">
    <text evidence="12">The sequence shown here is derived from an EMBL/GenBank/DDBJ whole genome shotgun (WGS) entry which is preliminary data.</text>
</comment>
<dbReference type="InterPro" id="IPR033454">
    <property type="entry name" value="RecG_wedge"/>
</dbReference>
<evidence type="ECO:0000259" key="10">
    <source>
        <dbReference type="PROSITE" id="PS51192"/>
    </source>
</evidence>
<dbReference type="CDD" id="cd04488">
    <property type="entry name" value="RecG_wedge_OBF"/>
    <property type="match status" value="1"/>
</dbReference>
<dbReference type="GO" id="GO:0006281">
    <property type="term" value="P:DNA repair"/>
    <property type="evidence" value="ECO:0007669"/>
    <property type="project" value="UniProtKB-KW"/>
</dbReference>
<feature type="region of interest" description="Disordered" evidence="9">
    <location>
        <begin position="205"/>
        <end position="255"/>
    </location>
</feature>
<evidence type="ECO:0000313" key="13">
    <source>
        <dbReference type="Proteomes" id="UP000564385"/>
    </source>
</evidence>
<accession>A0A852VGF9</accession>
<feature type="compositionally biased region" description="Low complexity" evidence="9">
    <location>
        <begin position="597"/>
        <end position="610"/>
    </location>
</feature>
<dbReference type="Proteomes" id="UP000564385">
    <property type="component" value="Unassembled WGS sequence"/>
</dbReference>
<dbReference type="Pfam" id="PF19833">
    <property type="entry name" value="RecG_dom3_C"/>
    <property type="match status" value="1"/>
</dbReference>
<dbReference type="PROSITE" id="PS51194">
    <property type="entry name" value="HELICASE_CTER"/>
    <property type="match status" value="1"/>
</dbReference>
<dbReference type="PROSITE" id="PS51192">
    <property type="entry name" value="HELICASE_ATP_BIND_1"/>
    <property type="match status" value="1"/>
</dbReference>
<feature type="compositionally biased region" description="Basic and acidic residues" evidence="9">
    <location>
        <begin position="205"/>
        <end position="218"/>
    </location>
</feature>
<evidence type="ECO:0000256" key="9">
    <source>
        <dbReference type="SAM" id="MobiDB-lite"/>
    </source>
</evidence>
<keyword evidence="3 12" id="KW-0378">Hydrolase</keyword>
<gene>
    <name evidence="12" type="ORF">HDF08_002819</name>
</gene>
<dbReference type="PANTHER" id="PTHR47964:SF1">
    <property type="entry name" value="ATP-DEPENDENT DNA HELICASE HOMOLOG RECG, CHLOROPLASTIC"/>
    <property type="match status" value="1"/>
</dbReference>
<feature type="region of interest" description="Disordered" evidence="9">
    <location>
        <begin position="597"/>
        <end position="616"/>
    </location>
</feature>
<dbReference type="Gene3D" id="2.40.50.140">
    <property type="entry name" value="Nucleic acid-binding proteins"/>
    <property type="match status" value="1"/>
</dbReference>
<keyword evidence="5" id="KW-0067">ATP-binding</keyword>
<dbReference type="SUPFAM" id="SSF50249">
    <property type="entry name" value="Nucleic acid-binding proteins"/>
    <property type="match status" value="1"/>
</dbReference>
<dbReference type="InterPro" id="IPR027417">
    <property type="entry name" value="P-loop_NTPase"/>
</dbReference>
<dbReference type="EMBL" id="JACCCU010000002">
    <property type="protein sequence ID" value="NYF90717.1"/>
    <property type="molecule type" value="Genomic_DNA"/>
</dbReference>
<dbReference type="InterPro" id="IPR012340">
    <property type="entry name" value="NA-bd_OB-fold"/>
</dbReference>
<reference evidence="12 13" key="1">
    <citation type="submission" date="2020-07" db="EMBL/GenBank/DDBJ databases">
        <title>Genomic Encyclopedia of Type Strains, Phase IV (KMG-V): Genome sequencing to study the core and pangenomes of soil and plant-associated prokaryotes.</title>
        <authorList>
            <person name="Whitman W."/>
        </authorList>
    </citation>
    <scope>NUCLEOTIDE SEQUENCE [LARGE SCALE GENOMIC DNA]</scope>
    <source>
        <strain evidence="12 13">M8UP22</strain>
    </source>
</reference>
<evidence type="ECO:0000256" key="2">
    <source>
        <dbReference type="ARBA" id="ARBA00022763"/>
    </source>
</evidence>
<keyword evidence="2" id="KW-0227">DNA damage</keyword>
<dbReference type="InterPro" id="IPR001650">
    <property type="entry name" value="Helicase_C-like"/>
</dbReference>
<dbReference type="Pfam" id="PF17191">
    <property type="entry name" value="RecG_wedge"/>
    <property type="match status" value="1"/>
</dbReference>
<dbReference type="Pfam" id="PF00271">
    <property type="entry name" value="Helicase_C"/>
    <property type="match status" value="1"/>
</dbReference>
<sequence>MLELSTSIKFVKLVGERIAVELAKRGVETVEDLLYHLPFRYEDRLNPVPMSELKAGTMASVIGEVRGTVLLQTRNMPLFEMTVGQGLNTVKCMWFRGTYLRDKFHVGQMVALYGKLEPSRSSAGKFKMIQPQFEILPSGAGADAEFSMLEVGRIVPVYESLGGTTAWGAKLGSKWLRRVIWALFEELEGGEKLKADSSAALRNDKQKNELHQEQEQKQQQKQRQQVAGASSVHPTHHGETAMNGAPGLRGPRENGVVETLPGAMLKRLSFPERLKALKAVHFPEAGTPMVELMSATTPGHRRLIFEEFFYLELGLELKRRRMREREGTAFVTNVKVREAIKQVLPFHPTAAQKRVLGEIASDMRRPQPMRRLLQGDVGSGKTIVAMQAALVAIENGYQTALMAPTEILATQHYLSARKLLGDVLSPRTGKPYRVTLLTGSLDEATKREARGRIFRGETDLAIGTHALIEDKVDFENLGLVIVDEQHRFGVQQRFRLMKKSGALDPDVLVMTATPIPRTLALTLYGDLDASVIDELPPGRTPIVTRRTTEERAEDVWAFVRKQVEAGRQAYIVYPVIEGAKDDQPELDFPQDIEPDEANASVKAKADSSAALRNNNKETTARKKTTDVKGGSAKVKRTKSSVKMEKLFEPKRALRAATDMYEELRQGPLSGLRLGLLHGRLSADDKDVTMRRFQRGDLDVLIATTVIEVGVDVPNASVMVIEHAERFGLAQMHQLRGRVGRGAAKSFCVLMTGGRVSEQAEARLDAMVRTQNGFELAELDLQQRGPGEFFGTRQAGMPEFRVANLIRDRELLELAKTEAGRFASEPDPSVLSEEKDAVWVRLKMQWQRKYGLVEA</sequence>
<evidence type="ECO:0000256" key="8">
    <source>
        <dbReference type="ARBA" id="ARBA00049819"/>
    </source>
</evidence>
<dbReference type="SUPFAM" id="SSF52540">
    <property type="entry name" value="P-loop containing nucleoside triphosphate hydrolases"/>
    <property type="match status" value="2"/>
</dbReference>
<dbReference type="SMART" id="SM00490">
    <property type="entry name" value="HELICc"/>
    <property type="match status" value="1"/>
</dbReference>
<evidence type="ECO:0000256" key="4">
    <source>
        <dbReference type="ARBA" id="ARBA00022806"/>
    </source>
</evidence>
<organism evidence="12 13">
    <name type="scientific">Tunturiibacter lichenicola</name>
    <dbReference type="NCBI Taxonomy" id="2051959"/>
    <lineage>
        <taxon>Bacteria</taxon>
        <taxon>Pseudomonadati</taxon>
        <taxon>Acidobacteriota</taxon>
        <taxon>Terriglobia</taxon>
        <taxon>Terriglobales</taxon>
        <taxon>Acidobacteriaceae</taxon>
        <taxon>Tunturiibacter</taxon>
    </lineage>
</organism>
<dbReference type="GO" id="GO:0003678">
    <property type="term" value="F:DNA helicase activity"/>
    <property type="evidence" value="ECO:0007669"/>
    <property type="project" value="TreeGrafter"/>
</dbReference>
<protein>
    <recommendedName>
        <fullName evidence="8">Probable DNA 3'-5' helicase RecG</fullName>
    </recommendedName>
</protein>
<evidence type="ECO:0000259" key="11">
    <source>
        <dbReference type="PROSITE" id="PS51194"/>
    </source>
</evidence>
<proteinExistence type="predicted"/>
<dbReference type="Pfam" id="PF00270">
    <property type="entry name" value="DEAD"/>
    <property type="match status" value="1"/>
</dbReference>
<keyword evidence="1" id="KW-0547">Nucleotide-binding</keyword>
<evidence type="ECO:0000256" key="5">
    <source>
        <dbReference type="ARBA" id="ARBA00022840"/>
    </source>
</evidence>
<keyword evidence="6" id="KW-0238">DNA-binding</keyword>
<dbReference type="InterPro" id="IPR014001">
    <property type="entry name" value="Helicase_ATP-bd"/>
</dbReference>
<evidence type="ECO:0000256" key="3">
    <source>
        <dbReference type="ARBA" id="ARBA00022801"/>
    </source>
</evidence>
<dbReference type="GO" id="GO:0005524">
    <property type="term" value="F:ATP binding"/>
    <property type="evidence" value="ECO:0007669"/>
    <property type="project" value="UniProtKB-KW"/>
</dbReference>
<dbReference type="InterPro" id="IPR011545">
    <property type="entry name" value="DEAD/DEAH_box_helicase_dom"/>
</dbReference>
<dbReference type="Gene3D" id="3.40.50.300">
    <property type="entry name" value="P-loop containing nucleotide triphosphate hydrolases"/>
    <property type="match status" value="2"/>
</dbReference>
<dbReference type="PANTHER" id="PTHR47964">
    <property type="entry name" value="ATP-DEPENDENT DNA HELICASE HOMOLOG RECG, CHLOROPLASTIC"/>
    <property type="match status" value="1"/>
</dbReference>
<dbReference type="SMART" id="SM00487">
    <property type="entry name" value="DEXDc"/>
    <property type="match status" value="1"/>
</dbReference>
<feature type="domain" description="Helicase C-terminal" evidence="11">
    <location>
        <begin position="633"/>
        <end position="786"/>
    </location>
</feature>
<evidence type="ECO:0000256" key="7">
    <source>
        <dbReference type="ARBA" id="ARBA00023204"/>
    </source>
</evidence>
<keyword evidence="7" id="KW-0234">DNA repair</keyword>
<dbReference type="GO" id="GO:0016787">
    <property type="term" value="F:hydrolase activity"/>
    <property type="evidence" value="ECO:0007669"/>
    <property type="project" value="UniProtKB-KW"/>
</dbReference>
<dbReference type="InterPro" id="IPR045562">
    <property type="entry name" value="RecG_dom3_C"/>
</dbReference>
<evidence type="ECO:0000313" key="12">
    <source>
        <dbReference type="EMBL" id="NYF90717.1"/>
    </source>
</evidence>
<feature type="domain" description="Helicase ATP-binding" evidence="10">
    <location>
        <begin position="362"/>
        <end position="532"/>
    </location>
</feature>
<name>A0A852VGF9_9BACT</name>